<dbReference type="InterPro" id="IPR011051">
    <property type="entry name" value="RmlC_Cupin_sf"/>
</dbReference>
<protein>
    <recommendedName>
        <fullName evidence="1">ChrR-like cupin domain-containing protein</fullName>
    </recommendedName>
</protein>
<dbReference type="AlphaFoldDB" id="A0A7S0AMN4"/>
<evidence type="ECO:0000313" key="2">
    <source>
        <dbReference type="EMBL" id="CAD8368423.1"/>
    </source>
</evidence>
<name>A0A7S0AMN4_9STRA</name>
<sequence length="247" mass="27497">MTTTKQPSNWISLNSDKSKAQLIRTSEIDWVGTSQAGGVYRKMIEREGTEKVARATTIVRFDPDQAFPRHTHAGGEEFLVLDGVWRDDYGAFPKYSYVRNYIGSGHTPSIGKEGCVILVKLRQMSLQSKDEPEHKAWGPHAFEGRRAADGVAEEKLFSSTLEQTAVQTWPANSSFDVTIPKHGAEIFVVDGSFSSELGEHDCWSWARIPNEGDEDDKFHVTTGSDPVYVWIKMGHLASDEIGMESDG</sequence>
<feature type="domain" description="ChrR-like cupin" evidence="1">
    <location>
        <begin position="20"/>
        <end position="124"/>
    </location>
</feature>
<dbReference type="Pfam" id="PF12973">
    <property type="entry name" value="Cupin_7"/>
    <property type="match status" value="1"/>
</dbReference>
<dbReference type="CDD" id="cd20303">
    <property type="entry name" value="cupin_ChrR_1"/>
    <property type="match status" value="1"/>
</dbReference>
<evidence type="ECO:0000259" key="1">
    <source>
        <dbReference type="Pfam" id="PF12973"/>
    </source>
</evidence>
<gene>
    <name evidence="2" type="ORF">MPOL1434_LOCUS4937</name>
</gene>
<accession>A0A7S0AMN4</accession>
<organism evidence="2">
    <name type="scientific">Minutocellus polymorphus</name>
    <dbReference type="NCBI Taxonomy" id="265543"/>
    <lineage>
        <taxon>Eukaryota</taxon>
        <taxon>Sar</taxon>
        <taxon>Stramenopiles</taxon>
        <taxon>Ochrophyta</taxon>
        <taxon>Bacillariophyta</taxon>
        <taxon>Mediophyceae</taxon>
        <taxon>Cymatosirophycidae</taxon>
        <taxon>Cymatosirales</taxon>
        <taxon>Cymatosiraceae</taxon>
        <taxon>Minutocellus</taxon>
    </lineage>
</organism>
<dbReference type="InterPro" id="IPR025979">
    <property type="entry name" value="ChrR-like_cupin_dom"/>
</dbReference>
<dbReference type="Gene3D" id="2.60.120.10">
    <property type="entry name" value="Jelly Rolls"/>
    <property type="match status" value="1"/>
</dbReference>
<proteinExistence type="predicted"/>
<dbReference type="SUPFAM" id="SSF51182">
    <property type="entry name" value="RmlC-like cupins"/>
    <property type="match status" value="1"/>
</dbReference>
<dbReference type="EMBL" id="HBEJ01008357">
    <property type="protein sequence ID" value="CAD8368423.1"/>
    <property type="molecule type" value="Transcribed_RNA"/>
</dbReference>
<reference evidence="2" key="1">
    <citation type="submission" date="2021-01" db="EMBL/GenBank/DDBJ databases">
        <authorList>
            <person name="Corre E."/>
            <person name="Pelletier E."/>
            <person name="Niang G."/>
            <person name="Scheremetjew M."/>
            <person name="Finn R."/>
            <person name="Kale V."/>
            <person name="Holt S."/>
            <person name="Cochrane G."/>
            <person name="Meng A."/>
            <person name="Brown T."/>
            <person name="Cohen L."/>
        </authorList>
    </citation>
    <scope>NUCLEOTIDE SEQUENCE</scope>
    <source>
        <strain evidence="2">CCMP3303</strain>
    </source>
</reference>
<dbReference type="InterPro" id="IPR014710">
    <property type="entry name" value="RmlC-like_jellyroll"/>
</dbReference>